<evidence type="ECO:0000313" key="2">
    <source>
        <dbReference type="Proteomes" id="UP000609531"/>
    </source>
</evidence>
<protein>
    <submittedName>
        <fullName evidence="1">Phenylacetate-CoA oxygenase subunit PaaC</fullName>
    </submittedName>
</protein>
<dbReference type="Pfam" id="PF05138">
    <property type="entry name" value="PaaA_PaaC"/>
    <property type="match status" value="1"/>
</dbReference>
<dbReference type="Proteomes" id="UP000609531">
    <property type="component" value="Unassembled WGS sequence"/>
</dbReference>
<gene>
    <name evidence="1" type="primary">paaC</name>
    <name evidence="1" type="ORF">JCR33_10910</name>
</gene>
<dbReference type="NCBIfam" id="TIGR02158">
    <property type="entry name" value="PA_CoA_Oxy3"/>
    <property type="match status" value="1"/>
</dbReference>
<evidence type="ECO:0000313" key="1">
    <source>
        <dbReference type="EMBL" id="MBJ3776201.1"/>
    </source>
</evidence>
<dbReference type="FunFam" id="1.20.1260.10:FF:000012">
    <property type="entry name" value="1,2-phenylacetyl-CoA epoxidase, subunit C"/>
    <property type="match status" value="1"/>
</dbReference>
<dbReference type="InterPro" id="IPR009078">
    <property type="entry name" value="Ferritin-like_SF"/>
</dbReference>
<dbReference type="SUPFAM" id="SSF47240">
    <property type="entry name" value="Ferritin-like"/>
    <property type="match status" value="1"/>
</dbReference>
<dbReference type="PANTHER" id="PTHR30458:SF0">
    <property type="entry name" value="1,2-PHENYLACETYL-COA EPOXIDASE, SUBUNIT C"/>
    <property type="match status" value="1"/>
</dbReference>
<dbReference type="PIRSF" id="PIRSF037834">
    <property type="entry name" value="PA_CoA_Oase3"/>
    <property type="match status" value="1"/>
</dbReference>
<dbReference type="Gene3D" id="1.20.1260.10">
    <property type="match status" value="1"/>
</dbReference>
<keyword evidence="2" id="KW-1185">Reference proteome</keyword>
<dbReference type="AlphaFoldDB" id="A0A934MHL2"/>
<sequence length="257" mass="28343">MTTLTLTAPSPHLAFLLRLADDNLILGHRLSEWTGHAPMLEEDIALANIALDHIGAARSLYDRAAELHGEGLTEDDYAYRRDARGYLNCLLVERPNGDFAHTIVRQLLYSAFALPYWAVLTASTDATIAAIAAKSEKEARYHVRHSGDWFLRLGDGTDESRTRTEAALAALWPYTGELFEVDATLEPLIAEGVAADPRSVHAVWQQTIDQALAATGLTVPEVPFMQTGGRTGYHTEHLGFILADLQFMQRAYPGATW</sequence>
<dbReference type="InterPro" id="IPR007814">
    <property type="entry name" value="PaaA_PaaC"/>
</dbReference>
<proteinExistence type="predicted"/>
<name>A0A934MHL2_9HYPH</name>
<accession>A0A934MHL2</accession>
<dbReference type="RefSeq" id="WP_198882077.1">
    <property type="nucleotide sequence ID" value="NZ_JAEKJA010000007.1"/>
</dbReference>
<dbReference type="InterPro" id="IPR011882">
    <property type="entry name" value="PaaC"/>
</dbReference>
<dbReference type="EMBL" id="JAEKJA010000007">
    <property type="protein sequence ID" value="MBJ3776201.1"/>
    <property type="molecule type" value="Genomic_DNA"/>
</dbReference>
<dbReference type="PANTHER" id="PTHR30458">
    <property type="entry name" value="PHENYLACETIC ACID DEGRADATION PROTEIN PAA"/>
    <property type="match status" value="1"/>
</dbReference>
<organism evidence="1 2">
    <name type="scientific">Acuticoccus mangrovi</name>
    <dbReference type="NCBI Taxonomy" id="2796142"/>
    <lineage>
        <taxon>Bacteria</taxon>
        <taxon>Pseudomonadati</taxon>
        <taxon>Pseudomonadota</taxon>
        <taxon>Alphaproteobacteria</taxon>
        <taxon>Hyphomicrobiales</taxon>
        <taxon>Amorphaceae</taxon>
        <taxon>Acuticoccus</taxon>
    </lineage>
</organism>
<dbReference type="GO" id="GO:0005829">
    <property type="term" value="C:cytosol"/>
    <property type="evidence" value="ECO:0007669"/>
    <property type="project" value="TreeGrafter"/>
</dbReference>
<dbReference type="InterPro" id="IPR012347">
    <property type="entry name" value="Ferritin-like"/>
</dbReference>
<dbReference type="GO" id="GO:0010124">
    <property type="term" value="P:phenylacetate catabolic process"/>
    <property type="evidence" value="ECO:0007669"/>
    <property type="project" value="InterPro"/>
</dbReference>
<comment type="caution">
    <text evidence="1">The sequence shown here is derived from an EMBL/GenBank/DDBJ whole genome shotgun (WGS) entry which is preliminary data.</text>
</comment>
<dbReference type="InterPro" id="IPR052703">
    <property type="entry name" value="Aromatic_CoA_ox/epox"/>
</dbReference>
<reference evidence="1" key="1">
    <citation type="submission" date="2020-12" db="EMBL/GenBank/DDBJ databases">
        <title>Bacterial taxonomy.</title>
        <authorList>
            <person name="Pan X."/>
        </authorList>
    </citation>
    <scope>NUCLEOTIDE SEQUENCE</scope>
    <source>
        <strain evidence="1">B2012</strain>
    </source>
</reference>